<keyword evidence="7" id="KW-0998">Cell outer membrane</keyword>
<dbReference type="SUPFAM" id="SSF56935">
    <property type="entry name" value="Porins"/>
    <property type="match status" value="1"/>
</dbReference>
<protein>
    <submittedName>
        <fullName evidence="8">Outer membrane protein transport protein (OMPP1/FadL/TodX)</fullName>
    </submittedName>
</protein>
<keyword evidence="9" id="KW-1185">Reference proteome</keyword>
<accession>A0A3P5XBA5</accession>
<dbReference type="Pfam" id="PF03349">
    <property type="entry name" value="Toluene_X"/>
    <property type="match status" value="1"/>
</dbReference>
<evidence type="ECO:0000256" key="1">
    <source>
        <dbReference type="ARBA" id="ARBA00004571"/>
    </source>
</evidence>
<keyword evidence="5" id="KW-0732">Signal</keyword>
<evidence type="ECO:0000313" key="9">
    <source>
        <dbReference type="Proteomes" id="UP000277498"/>
    </source>
</evidence>
<dbReference type="InterPro" id="IPR005017">
    <property type="entry name" value="OMPP1/FadL/TodX"/>
</dbReference>
<dbReference type="AlphaFoldDB" id="A0A3P5XBA5"/>
<dbReference type="GO" id="GO:0009279">
    <property type="term" value="C:cell outer membrane"/>
    <property type="evidence" value="ECO:0007669"/>
    <property type="project" value="UniProtKB-SubCell"/>
</dbReference>
<gene>
    <name evidence="8" type="ORF">XINFAN_03290</name>
</gene>
<dbReference type="GO" id="GO:0015483">
    <property type="term" value="F:long-chain fatty acid transporting porin activity"/>
    <property type="evidence" value="ECO:0007669"/>
    <property type="project" value="TreeGrafter"/>
</dbReference>
<dbReference type="Proteomes" id="UP000277498">
    <property type="component" value="Unassembled WGS sequence"/>
</dbReference>
<comment type="subcellular location">
    <subcellularLocation>
        <location evidence="1">Cell outer membrane</location>
        <topology evidence="1">Multi-pass membrane protein</topology>
    </subcellularLocation>
</comment>
<organism evidence="8 9">
    <name type="scientific">Pseudogemmobacter humi</name>
    <dbReference type="NCBI Taxonomy" id="2483812"/>
    <lineage>
        <taxon>Bacteria</taxon>
        <taxon>Pseudomonadati</taxon>
        <taxon>Pseudomonadota</taxon>
        <taxon>Alphaproteobacteria</taxon>
        <taxon>Rhodobacterales</taxon>
        <taxon>Paracoccaceae</taxon>
        <taxon>Pseudogemmobacter</taxon>
    </lineage>
</organism>
<keyword evidence="4" id="KW-0812">Transmembrane</keyword>
<keyword evidence="3" id="KW-1134">Transmembrane beta strand</keyword>
<evidence type="ECO:0000313" key="8">
    <source>
        <dbReference type="EMBL" id="VDC32046.1"/>
    </source>
</evidence>
<evidence type="ECO:0000256" key="2">
    <source>
        <dbReference type="ARBA" id="ARBA00008163"/>
    </source>
</evidence>
<evidence type="ECO:0000256" key="3">
    <source>
        <dbReference type="ARBA" id="ARBA00022452"/>
    </source>
</evidence>
<dbReference type="PANTHER" id="PTHR35093:SF8">
    <property type="entry name" value="OUTER MEMBRANE PROTEIN NMB0088-RELATED"/>
    <property type="match status" value="1"/>
</dbReference>
<dbReference type="PANTHER" id="PTHR35093">
    <property type="entry name" value="OUTER MEMBRANE PROTEIN NMB0088-RELATED"/>
    <property type="match status" value="1"/>
</dbReference>
<sequence length="370" mass="39507">MTSAAIAALTAGVAQAGGIDRSGQPIGVLFEEGNYFELGFGQIRPDVGGTYFSTGQPTGNVLGNYSLPSLALKYQFNEQLSGMISYDHAYGADVAYGGSFAAFQPLAGTTAEVKSDNFTALLRYKFNENWSVHGGIRASKAGGDVTIWNMGLTTAVPIYNAHLESAWGAGYVLGGAYERPDIALRAAVTYFSDVDHSMPTTESGPVTGMVPPGNLNQDTEVTTPQAVNIDLQTGIAKDTLAFFQFRWADWSEFRIAPGGAAPWLPQGLVDFEDSYTYTLGVGRRFNENWSGSVFITYEDAGDDRTTALSPYSGYRGIGLGVVYTQDNIKVTAGVRYMDLGNAIASSAGTPVGLFEDNHAVAAQIKVGYRF</sequence>
<reference evidence="8 9" key="1">
    <citation type="submission" date="2018-11" db="EMBL/GenBank/DDBJ databases">
        <authorList>
            <person name="Criscuolo A."/>
        </authorList>
    </citation>
    <scope>NUCLEOTIDE SEQUENCE [LARGE SCALE GENOMIC DNA]</scope>
    <source>
        <strain evidence="8">ACIP111625</strain>
    </source>
</reference>
<name>A0A3P5XBA5_9RHOB</name>
<evidence type="ECO:0000256" key="4">
    <source>
        <dbReference type="ARBA" id="ARBA00022692"/>
    </source>
</evidence>
<keyword evidence="6" id="KW-0472">Membrane</keyword>
<evidence type="ECO:0000256" key="6">
    <source>
        <dbReference type="ARBA" id="ARBA00023136"/>
    </source>
</evidence>
<evidence type="ECO:0000256" key="7">
    <source>
        <dbReference type="ARBA" id="ARBA00023237"/>
    </source>
</evidence>
<comment type="similarity">
    <text evidence="2">Belongs to the OmpP1/FadL family.</text>
</comment>
<dbReference type="Gene3D" id="2.40.160.60">
    <property type="entry name" value="Outer membrane protein transport protein (OMPP1/FadL/TodX)"/>
    <property type="match status" value="1"/>
</dbReference>
<evidence type="ECO:0000256" key="5">
    <source>
        <dbReference type="ARBA" id="ARBA00022729"/>
    </source>
</evidence>
<proteinExistence type="inferred from homology"/>
<dbReference type="EMBL" id="UXAW01000090">
    <property type="protein sequence ID" value="VDC32046.1"/>
    <property type="molecule type" value="Genomic_DNA"/>
</dbReference>